<dbReference type="SUPFAM" id="SSF57850">
    <property type="entry name" value="RING/U-box"/>
    <property type="match status" value="1"/>
</dbReference>
<keyword evidence="8 11" id="KW-0862">Zinc</keyword>
<evidence type="ECO:0000256" key="9">
    <source>
        <dbReference type="ARBA" id="ARBA00023136"/>
    </source>
</evidence>
<feature type="compositionally biased region" description="Acidic residues" evidence="12">
    <location>
        <begin position="11"/>
        <end position="20"/>
    </location>
</feature>
<dbReference type="EC" id="2.3.2.27" evidence="11"/>
<evidence type="ECO:0000256" key="3">
    <source>
        <dbReference type="ARBA" id="ARBA00004906"/>
    </source>
</evidence>
<sequence length="252" mass="27820">MATEQYFEEGMAQDEVEDDQSPSKGWKSALAAALASDGSSACFDCNICLENAQDPVVTLCGHLYCWPCICKWLHFQSASNYLDEDPQCPVCKAAISQSTLVPLYGRGHSALPTDYKGKGPLGLEIPRRPQACGLHAAITSTSTSSAPPLTPHARRHPYQAQPQHQQFYNGYASSPRSTIPSTLHPMVGMFGDLVYGRVFGNSSSSLYYYPSPYHSSMSSNPRVRRQEMQADKSLNRISMFLLCCVVLFLFLF</sequence>
<dbReference type="GO" id="GO:0061630">
    <property type="term" value="F:ubiquitin protein ligase activity"/>
    <property type="evidence" value="ECO:0007669"/>
    <property type="project" value="UniProtKB-UniRule"/>
</dbReference>
<name>A0AAP0KEM5_9MAGN</name>
<comment type="caution">
    <text evidence="14">The sequence shown here is derived from an EMBL/GenBank/DDBJ whole genome shotgun (WGS) entry which is preliminary data.</text>
</comment>
<evidence type="ECO:0000256" key="1">
    <source>
        <dbReference type="ARBA" id="ARBA00000900"/>
    </source>
</evidence>
<dbReference type="InterPro" id="IPR013083">
    <property type="entry name" value="Znf_RING/FYVE/PHD"/>
</dbReference>
<dbReference type="PANTHER" id="PTHR12313">
    <property type="entry name" value="E3 UBIQUITIN-PROTEIN LIGASE RNF5-RELATED"/>
    <property type="match status" value="1"/>
</dbReference>
<keyword evidence="6 10" id="KW-0863">Zinc-finger</keyword>
<protein>
    <recommendedName>
        <fullName evidence="11">E3 ubiquitin-protein ligase RMA</fullName>
        <ecNumber evidence="11">2.3.2.27</ecNumber>
    </recommendedName>
    <alternativeName>
        <fullName evidence="11">Protein RING membrane-anchor</fullName>
    </alternativeName>
    <alternativeName>
        <fullName evidence="11">RING-type E3 ubiquitin transferase RMA</fullName>
    </alternativeName>
</protein>
<keyword evidence="11" id="KW-0256">Endoplasmic reticulum</keyword>
<dbReference type="InterPro" id="IPR017907">
    <property type="entry name" value="Znf_RING_CS"/>
</dbReference>
<comment type="function">
    <text evidence="11">E3 ubiquitin-protein ligase.</text>
</comment>
<dbReference type="Proteomes" id="UP001420932">
    <property type="component" value="Unassembled WGS sequence"/>
</dbReference>
<dbReference type="PROSITE" id="PS00518">
    <property type="entry name" value="ZF_RING_1"/>
    <property type="match status" value="1"/>
</dbReference>
<keyword evidence="7 11" id="KW-0833">Ubl conjugation pathway</keyword>
<evidence type="ECO:0000256" key="12">
    <source>
        <dbReference type="SAM" id="MobiDB-lite"/>
    </source>
</evidence>
<evidence type="ECO:0000256" key="10">
    <source>
        <dbReference type="PROSITE-ProRule" id="PRU00175"/>
    </source>
</evidence>
<dbReference type="Pfam" id="PF00097">
    <property type="entry name" value="zf-C3HC4"/>
    <property type="match status" value="1"/>
</dbReference>
<dbReference type="EMBL" id="JBBNAF010000004">
    <property type="protein sequence ID" value="KAK9150104.1"/>
    <property type="molecule type" value="Genomic_DNA"/>
</dbReference>
<evidence type="ECO:0000256" key="4">
    <source>
        <dbReference type="ARBA" id="ARBA00022679"/>
    </source>
</evidence>
<keyword evidence="5 11" id="KW-0479">Metal-binding</keyword>
<reference evidence="14 15" key="1">
    <citation type="submission" date="2024-01" db="EMBL/GenBank/DDBJ databases">
        <title>Genome assemblies of Stephania.</title>
        <authorList>
            <person name="Yang L."/>
        </authorList>
    </citation>
    <scope>NUCLEOTIDE SEQUENCE [LARGE SCALE GENOMIC DNA]</scope>
    <source>
        <strain evidence="14">YNDBR</strain>
        <tissue evidence="14">Leaf</tissue>
    </source>
</reference>
<comment type="domain">
    <text evidence="11">The RING-type zinc finger domain is responsible for E3 ligase activity.</text>
</comment>
<dbReference type="SMART" id="SM00184">
    <property type="entry name" value="RING"/>
    <property type="match status" value="1"/>
</dbReference>
<evidence type="ECO:0000313" key="15">
    <source>
        <dbReference type="Proteomes" id="UP001420932"/>
    </source>
</evidence>
<keyword evidence="9 11" id="KW-0472">Membrane</keyword>
<dbReference type="GO" id="GO:0005789">
    <property type="term" value="C:endoplasmic reticulum membrane"/>
    <property type="evidence" value="ECO:0007669"/>
    <property type="project" value="UniProtKB-SubCell"/>
</dbReference>
<dbReference type="InterPro" id="IPR001841">
    <property type="entry name" value="Znf_RING"/>
</dbReference>
<comment type="pathway">
    <text evidence="3 11">Protein modification; protein ubiquitination.</text>
</comment>
<evidence type="ECO:0000256" key="8">
    <source>
        <dbReference type="ARBA" id="ARBA00022833"/>
    </source>
</evidence>
<keyword evidence="11" id="KW-1133">Transmembrane helix</keyword>
<keyword evidence="11" id="KW-0812">Transmembrane</keyword>
<dbReference type="GO" id="GO:0006511">
    <property type="term" value="P:ubiquitin-dependent protein catabolic process"/>
    <property type="evidence" value="ECO:0007669"/>
    <property type="project" value="UniProtKB-UniRule"/>
</dbReference>
<evidence type="ECO:0000256" key="2">
    <source>
        <dbReference type="ARBA" id="ARBA00004308"/>
    </source>
</evidence>
<comment type="catalytic activity">
    <reaction evidence="1 11">
        <text>S-ubiquitinyl-[E2 ubiquitin-conjugating enzyme]-L-cysteine + [acceptor protein]-L-lysine = [E2 ubiquitin-conjugating enzyme]-L-cysteine + N(6)-ubiquitinyl-[acceptor protein]-L-lysine.</text>
        <dbReference type="EC" id="2.3.2.27"/>
    </reaction>
</comment>
<evidence type="ECO:0000256" key="6">
    <source>
        <dbReference type="ARBA" id="ARBA00022771"/>
    </source>
</evidence>
<feature type="region of interest" description="Disordered" evidence="12">
    <location>
        <begin position="1"/>
        <end position="23"/>
    </location>
</feature>
<dbReference type="Gene3D" id="3.30.40.10">
    <property type="entry name" value="Zinc/RING finger domain, C3HC4 (zinc finger)"/>
    <property type="match status" value="1"/>
</dbReference>
<accession>A0AAP0KEM5</accession>
<dbReference type="AlphaFoldDB" id="A0AAP0KEM5"/>
<keyword evidence="15" id="KW-1185">Reference proteome</keyword>
<dbReference type="InterPro" id="IPR018957">
    <property type="entry name" value="Znf_C3HC4_RING-type"/>
</dbReference>
<dbReference type="InterPro" id="IPR045103">
    <property type="entry name" value="RNF5/RNF185-like"/>
</dbReference>
<evidence type="ECO:0000256" key="7">
    <source>
        <dbReference type="ARBA" id="ARBA00022786"/>
    </source>
</evidence>
<evidence type="ECO:0000256" key="5">
    <source>
        <dbReference type="ARBA" id="ARBA00022723"/>
    </source>
</evidence>
<dbReference type="PROSITE" id="PS50089">
    <property type="entry name" value="ZF_RING_2"/>
    <property type="match status" value="1"/>
</dbReference>
<evidence type="ECO:0000259" key="13">
    <source>
        <dbReference type="PROSITE" id="PS50089"/>
    </source>
</evidence>
<evidence type="ECO:0000256" key="11">
    <source>
        <dbReference type="RuleBase" id="RU369090"/>
    </source>
</evidence>
<gene>
    <name evidence="14" type="ORF">Syun_008413</name>
</gene>
<feature type="transmembrane region" description="Helical" evidence="11">
    <location>
        <begin position="234"/>
        <end position="251"/>
    </location>
</feature>
<evidence type="ECO:0000313" key="14">
    <source>
        <dbReference type="EMBL" id="KAK9150104.1"/>
    </source>
</evidence>
<feature type="domain" description="RING-type" evidence="13">
    <location>
        <begin position="45"/>
        <end position="92"/>
    </location>
</feature>
<proteinExistence type="predicted"/>
<organism evidence="14 15">
    <name type="scientific">Stephania yunnanensis</name>
    <dbReference type="NCBI Taxonomy" id="152371"/>
    <lineage>
        <taxon>Eukaryota</taxon>
        <taxon>Viridiplantae</taxon>
        <taxon>Streptophyta</taxon>
        <taxon>Embryophyta</taxon>
        <taxon>Tracheophyta</taxon>
        <taxon>Spermatophyta</taxon>
        <taxon>Magnoliopsida</taxon>
        <taxon>Ranunculales</taxon>
        <taxon>Menispermaceae</taxon>
        <taxon>Menispermoideae</taxon>
        <taxon>Cissampelideae</taxon>
        <taxon>Stephania</taxon>
    </lineage>
</organism>
<keyword evidence="4 11" id="KW-0808">Transferase</keyword>
<dbReference type="GO" id="GO:0008270">
    <property type="term" value="F:zinc ion binding"/>
    <property type="evidence" value="ECO:0007669"/>
    <property type="project" value="UniProtKB-KW"/>
</dbReference>
<comment type="subcellular location">
    <subcellularLocation>
        <location evidence="2">Endomembrane system</location>
    </subcellularLocation>
    <subcellularLocation>
        <location evidence="11">Endoplasmic reticulum membrane</location>
        <topology evidence="11">Single-pass type IV membrane protein</topology>
    </subcellularLocation>
</comment>